<dbReference type="PANTHER" id="PTHR33164">
    <property type="entry name" value="TRANSCRIPTIONAL REGULATOR, MARR FAMILY"/>
    <property type="match status" value="1"/>
</dbReference>
<dbReference type="EMBL" id="JBHSQJ010000049">
    <property type="protein sequence ID" value="MFC5908156.1"/>
    <property type="molecule type" value="Genomic_DNA"/>
</dbReference>
<dbReference type="InterPro" id="IPR036390">
    <property type="entry name" value="WH_DNA-bd_sf"/>
</dbReference>
<evidence type="ECO:0000256" key="2">
    <source>
        <dbReference type="ARBA" id="ARBA00023125"/>
    </source>
</evidence>
<dbReference type="InterPro" id="IPR036388">
    <property type="entry name" value="WH-like_DNA-bd_sf"/>
</dbReference>
<protein>
    <submittedName>
        <fullName evidence="6">MarR family winged helix-turn-helix transcriptional regulator</fullName>
    </submittedName>
</protein>
<proteinExistence type="predicted"/>
<dbReference type="CDD" id="cd00090">
    <property type="entry name" value="HTH_ARSR"/>
    <property type="match status" value="1"/>
</dbReference>
<accession>A0ABW1G2T0</accession>
<evidence type="ECO:0000259" key="5">
    <source>
        <dbReference type="PROSITE" id="PS50995"/>
    </source>
</evidence>
<dbReference type="PRINTS" id="PR00598">
    <property type="entry name" value="HTHMARR"/>
</dbReference>
<dbReference type="SUPFAM" id="SSF46785">
    <property type="entry name" value="Winged helix' DNA-binding domain"/>
    <property type="match status" value="1"/>
</dbReference>
<keyword evidence="3" id="KW-0804">Transcription</keyword>
<dbReference type="Proteomes" id="UP001596174">
    <property type="component" value="Unassembled WGS sequence"/>
</dbReference>
<dbReference type="SMART" id="SM00347">
    <property type="entry name" value="HTH_MARR"/>
    <property type="match status" value="1"/>
</dbReference>
<evidence type="ECO:0000256" key="3">
    <source>
        <dbReference type="ARBA" id="ARBA00023163"/>
    </source>
</evidence>
<dbReference type="PANTHER" id="PTHR33164:SF57">
    <property type="entry name" value="MARR-FAMILY TRANSCRIPTIONAL REGULATOR"/>
    <property type="match status" value="1"/>
</dbReference>
<dbReference type="InterPro" id="IPR039422">
    <property type="entry name" value="MarR/SlyA-like"/>
</dbReference>
<keyword evidence="2" id="KW-0238">DNA-binding</keyword>
<dbReference type="InterPro" id="IPR023187">
    <property type="entry name" value="Tscrpt_reg_MarR-type_CS"/>
</dbReference>
<dbReference type="RefSeq" id="WP_380583155.1">
    <property type="nucleotide sequence ID" value="NZ_JBHSQJ010000049.1"/>
</dbReference>
<dbReference type="PROSITE" id="PS50995">
    <property type="entry name" value="HTH_MARR_2"/>
    <property type="match status" value="1"/>
</dbReference>
<evidence type="ECO:0000313" key="6">
    <source>
        <dbReference type="EMBL" id="MFC5908156.1"/>
    </source>
</evidence>
<keyword evidence="7" id="KW-1185">Reference proteome</keyword>
<dbReference type="InterPro" id="IPR000835">
    <property type="entry name" value="HTH_MarR-typ"/>
</dbReference>
<gene>
    <name evidence="6" type="ORF">ACFP3V_13145</name>
</gene>
<reference evidence="7" key="1">
    <citation type="journal article" date="2019" name="Int. J. Syst. Evol. Microbiol.">
        <title>The Global Catalogue of Microorganisms (GCM) 10K type strain sequencing project: providing services to taxonomists for standard genome sequencing and annotation.</title>
        <authorList>
            <consortium name="The Broad Institute Genomics Platform"/>
            <consortium name="The Broad Institute Genome Sequencing Center for Infectious Disease"/>
            <person name="Wu L."/>
            <person name="Ma J."/>
        </authorList>
    </citation>
    <scope>NUCLEOTIDE SEQUENCE [LARGE SCALE GENOMIC DNA]</scope>
    <source>
        <strain evidence="7">JCM 4816</strain>
    </source>
</reference>
<name>A0ABW1G2T0_9ACTN</name>
<dbReference type="InterPro" id="IPR011991">
    <property type="entry name" value="ArsR-like_HTH"/>
</dbReference>
<feature type="region of interest" description="Disordered" evidence="4">
    <location>
        <begin position="1"/>
        <end position="25"/>
    </location>
</feature>
<feature type="domain" description="HTH marR-type" evidence="5">
    <location>
        <begin position="32"/>
        <end position="161"/>
    </location>
</feature>
<comment type="caution">
    <text evidence="6">The sequence shown here is derived from an EMBL/GenBank/DDBJ whole genome shotgun (WGS) entry which is preliminary data.</text>
</comment>
<evidence type="ECO:0000313" key="7">
    <source>
        <dbReference type="Proteomes" id="UP001596174"/>
    </source>
</evidence>
<dbReference type="PROSITE" id="PS01117">
    <property type="entry name" value="HTH_MARR_1"/>
    <property type="match status" value="1"/>
</dbReference>
<dbReference type="Pfam" id="PF01047">
    <property type="entry name" value="MarR"/>
    <property type="match status" value="1"/>
</dbReference>
<sequence length="186" mass="20497">MRATPEEAPGDGGHAAGSATRPATDGETLADAAALGEEMARFMRLVGAWKQRMRDENGGDRLLLARLVRQGPRRATDLAAETFLDLSTVSRQVRCLVERGLVARRPDPDDRRGALLIATEAGQDAFAQYRAERNRQMAEVLGSWPEDERHELVRLLTRLNDDFAEYHARAAVPQLPVQNQTLGAAQ</sequence>
<evidence type="ECO:0000256" key="1">
    <source>
        <dbReference type="ARBA" id="ARBA00023015"/>
    </source>
</evidence>
<keyword evidence="1" id="KW-0805">Transcription regulation</keyword>
<evidence type="ECO:0000256" key="4">
    <source>
        <dbReference type="SAM" id="MobiDB-lite"/>
    </source>
</evidence>
<dbReference type="Gene3D" id="1.10.10.10">
    <property type="entry name" value="Winged helix-like DNA-binding domain superfamily/Winged helix DNA-binding domain"/>
    <property type="match status" value="1"/>
</dbReference>
<organism evidence="6 7">
    <name type="scientific">Streptacidiphilus monticola</name>
    <dbReference type="NCBI Taxonomy" id="2161674"/>
    <lineage>
        <taxon>Bacteria</taxon>
        <taxon>Bacillati</taxon>
        <taxon>Actinomycetota</taxon>
        <taxon>Actinomycetes</taxon>
        <taxon>Kitasatosporales</taxon>
        <taxon>Streptomycetaceae</taxon>
        <taxon>Streptacidiphilus</taxon>
    </lineage>
</organism>